<feature type="domain" description="Reverse transcriptase zinc-binding" evidence="2">
    <location>
        <begin position="321"/>
        <end position="421"/>
    </location>
</feature>
<dbReference type="CDD" id="cd01650">
    <property type="entry name" value="RT_nLTR_like"/>
    <property type="match status" value="1"/>
</dbReference>
<evidence type="ECO:0000259" key="1">
    <source>
        <dbReference type="Pfam" id="PF00078"/>
    </source>
</evidence>
<protein>
    <recommendedName>
        <fullName evidence="4">Reverse transcriptase domain-containing protein</fullName>
    </recommendedName>
</protein>
<accession>A0AAW2UED9</accession>
<evidence type="ECO:0000313" key="3">
    <source>
        <dbReference type="EMBL" id="KAL0415513.1"/>
    </source>
</evidence>
<dbReference type="AlphaFoldDB" id="A0AAW2UED9"/>
<proteinExistence type="predicted"/>
<comment type="caution">
    <text evidence="3">The sequence shown here is derived from an EMBL/GenBank/DDBJ whole genome shotgun (WGS) entry which is preliminary data.</text>
</comment>
<reference evidence="3" key="2">
    <citation type="journal article" date="2024" name="Plant">
        <title>Genomic evolution and insights into agronomic trait innovations of Sesamum species.</title>
        <authorList>
            <person name="Miao H."/>
            <person name="Wang L."/>
            <person name="Qu L."/>
            <person name="Liu H."/>
            <person name="Sun Y."/>
            <person name="Le M."/>
            <person name="Wang Q."/>
            <person name="Wei S."/>
            <person name="Zheng Y."/>
            <person name="Lin W."/>
            <person name="Duan Y."/>
            <person name="Cao H."/>
            <person name="Xiong S."/>
            <person name="Wang X."/>
            <person name="Wei L."/>
            <person name="Li C."/>
            <person name="Ma Q."/>
            <person name="Ju M."/>
            <person name="Zhao R."/>
            <person name="Li G."/>
            <person name="Mu C."/>
            <person name="Tian Q."/>
            <person name="Mei H."/>
            <person name="Zhang T."/>
            <person name="Gao T."/>
            <person name="Zhang H."/>
        </authorList>
    </citation>
    <scope>NUCLEOTIDE SEQUENCE</scope>
    <source>
        <strain evidence="3">KEN1</strain>
    </source>
</reference>
<dbReference type="PANTHER" id="PTHR46890">
    <property type="entry name" value="NON-LTR RETROLELEMENT REVERSE TRANSCRIPTASE-LIKE PROTEIN-RELATED"/>
    <property type="match status" value="1"/>
</dbReference>
<gene>
    <name evidence="3" type="ORF">Slati_3383200</name>
</gene>
<feature type="domain" description="Reverse transcriptase" evidence="1">
    <location>
        <begin position="100"/>
        <end position="193"/>
    </location>
</feature>
<organism evidence="3">
    <name type="scientific">Sesamum latifolium</name>
    <dbReference type="NCBI Taxonomy" id="2727402"/>
    <lineage>
        <taxon>Eukaryota</taxon>
        <taxon>Viridiplantae</taxon>
        <taxon>Streptophyta</taxon>
        <taxon>Embryophyta</taxon>
        <taxon>Tracheophyta</taxon>
        <taxon>Spermatophyta</taxon>
        <taxon>Magnoliopsida</taxon>
        <taxon>eudicotyledons</taxon>
        <taxon>Gunneridae</taxon>
        <taxon>Pentapetalae</taxon>
        <taxon>asterids</taxon>
        <taxon>lamiids</taxon>
        <taxon>Lamiales</taxon>
        <taxon>Pedaliaceae</taxon>
        <taxon>Sesamum</taxon>
    </lineage>
</organism>
<reference evidence="3" key="1">
    <citation type="submission" date="2020-06" db="EMBL/GenBank/DDBJ databases">
        <authorList>
            <person name="Li T."/>
            <person name="Hu X."/>
            <person name="Zhang T."/>
            <person name="Song X."/>
            <person name="Zhang H."/>
            <person name="Dai N."/>
            <person name="Sheng W."/>
            <person name="Hou X."/>
            <person name="Wei L."/>
        </authorList>
    </citation>
    <scope>NUCLEOTIDE SEQUENCE</scope>
    <source>
        <strain evidence="3">KEN1</strain>
        <tissue evidence="3">Leaf</tissue>
    </source>
</reference>
<evidence type="ECO:0000259" key="2">
    <source>
        <dbReference type="Pfam" id="PF13966"/>
    </source>
</evidence>
<dbReference type="Pfam" id="PF13966">
    <property type="entry name" value="zf-RVT"/>
    <property type="match status" value="1"/>
</dbReference>
<evidence type="ECO:0008006" key="4">
    <source>
        <dbReference type="Google" id="ProtNLM"/>
    </source>
</evidence>
<sequence length="483" mass="55074">MRCLRLQPCVDAEMNQSLAEPFTEAEVKRALFGMYPLKSPGPNGMPPLFFQKFWSIVGNDVCLAVLRILNDHVLLHKFNYTHIVLIHKCDSPETVAQLSPISLCNIIVKIASKCVANRLKPLLDSIISQSQSAFIPGRLITDNVLLAFELNNFLKISTRSLQAYVALKLDMSKAYDRVEWAFLRRVLLRLGFQHRFGGAANGDSEVIGVADTLGVMVEAVSTPVEGGLGFRCLREFNLALLAKQGWRILTRPEALISRVLKARYFQQCSFWDAMKGVRPSWTWSSILAARTLLGDGCVRAAPIEEIGEDRWLWRFHKNGRFTVKSTYQLAMDIRERDMPFTSNGNLIMSDAGGSFWSSLWKSRVPPKVKVFMWRLCMEALPTLDRLARRKQDIDVCCGACGGAAESSRHVLLECTVARQFWAMSQIPWRYIFNWPCSAIDWVTQVGKPVRGGEKDYFFMFYWTLWKLRCKRHMEGKHEDLMDA</sequence>
<dbReference type="PANTHER" id="PTHR46890:SF48">
    <property type="entry name" value="RNA-DIRECTED DNA POLYMERASE"/>
    <property type="match status" value="1"/>
</dbReference>
<name>A0AAW2UED9_9LAMI</name>
<dbReference type="EMBL" id="JACGWN010000012">
    <property type="protein sequence ID" value="KAL0415513.1"/>
    <property type="molecule type" value="Genomic_DNA"/>
</dbReference>
<dbReference type="InterPro" id="IPR026960">
    <property type="entry name" value="RVT-Znf"/>
</dbReference>
<dbReference type="InterPro" id="IPR052343">
    <property type="entry name" value="Retrotransposon-Effector_Assoc"/>
</dbReference>
<dbReference type="Pfam" id="PF00078">
    <property type="entry name" value="RVT_1"/>
    <property type="match status" value="1"/>
</dbReference>
<dbReference type="InterPro" id="IPR000477">
    <property type="entry name" value="RT_dom"/>
</dbReference>